<evidence type="ECO:0000313" key="3">
    <source>
        <dbReference type="Proteomes" id="UP001381693"/>
    </source>
</evidence>
<evidence type="ECO:0000256" key="1">
    <source>
        <dbReference type="SAM" id="SignalP"/>
    </source>
</evidence>
<evidence type="ECO:0000313" key="2">
    <source>
        <dbReference type="EMBL" id="KAK7086237.1"/>
    </source>
</evidence>
<feature type="chain" id="PRO_5042972300" evidence="1">
    <location>
        <begin position="21"/>
        <end position="64"/>
    </location>
</feature>
<accession>A0AAN8XME5</accession>
<comment type="caution">
    <text evidence="2">The sequence shown here is derived from an EMBL/GenBank/DDBJ whole genome shotgun (WGS) entry which is preliminary data.</text>
</comment>
<name>A0AAN8XME5_HALRR</name>
<proteinExistence type="predicted"/>
<dbReference type="EMBL" id="JAXCGZ010000285">
    <property type="protein sequence ID" value="KAK7086237.1"/>
    <property type="molecule type" value="Genomic_DNA"/>
</dbReference>
<keyword evidence="3" id="KW-1185">Reference proteome</keyword>
<dbReference type="AlphaFoldDB" id="A0AAN8XME5"/>
<gene>
    <name evidence="2" type="ORF">SK128_020483</name>
</gene>
<sequence length="64" mass="7084">RGWFYRFPLLFSYRLSHVLAATTSIASHPNSPWLTTLAATTLVACLLSPYTDSPDSSVPTSFHL</sequence>
<feature type="non-terminal residue" evidence="2">
    <location>
        <position position="1"/>
    </location>
</feature>
<keyword evidence="1" id="KW-0732">Signal</keyword>
<reference evidence="2 3" key="1">
    <citation type="submission" date="2023-11" db="EMBL/GenBank/DDBJ databases">
        <title>Halocaridina rubra genome assembly.</title>
        <authorList>
            <person name="Smith C."/>
        </authorList>
    </citation>
    <scope>NUCLEOTIDE SEQUENCE [LARGE SCALE GENOMIC DNA]</scope>
    <source>
        <strain evidence="2">EP-1</strain>
        <tissue evidence="2">Whole</tissue>
    </source>
</reference>
<dbReference type="Proteomes" id="UP001381693">
    <property type="component" value="Unassembled WGS sequence"/>
</dbReference>
<protein>
    <submittedName>
        <fullName evidence="2">Uncharacterized protein</fullName>
    </submittedName>
</protein>
<feature type="signal peptide" evidence="1">
    <location>
        <begin position="1"/>
        <end position="20"/>
    </location>
</feature>
<organism evidence="2 3">
    <name type="scientific">Halocaridina rubra</name>
    <name type="common">Hawaiian red shrimp</name>
    <dbReference type="NCBI Taxonomy" id="373956"/>
    <lineage>
        <taxon>Eukaryota</taxon>
        <taxon>Metazoa</taxon>
        <taxon>Ecdysozoa</taxon>
        <taxon>Arthropoda</taxon>
        <taxon>Crustacea</taxon>
        <taxon>Multicrustacea</taxon>
        <taxon>Malacostraca</taxon>
        <taxon>Eumalacostraca</taxon>
        <taxon>Eucarida</taxon>
        <taxon>Decapoda</taxon>
        <taxon>Pleocyemata</taxon>
        <taxon>Caridea</taxon>
        <taxon>Atyoidea</taxon>
        <taxon>Atyidae</taxon>
        <taxon>Halocaridina</taxon>
    </lineage>
</organism>